<comment type="subcellular location">
    <subcellularLocation>
        <location evidence="10">Cell inner membrane</location>
        <topology evidence="10">Multi-pass membrane protein</topology>
    </subcellularLocation>
    <subcellularLocation>
        <location evidence="1">Cell membrane</location>
        <topology evidence="1">Multi-pass membrane protein</topology>
    </subcellularLocation>
</comment>
<evidence type="ECO:0000256" key="9">
    <source>
        <dbReference type="ARBA" id="ARBA00061532"/>
    </source>
</evidence>
<dbReference type="PIRSF" id="PIRSF002869">
    <property type="entry name" value="MviN"/>
    <property type="match status" value="1"/>
</dbReference>
<feature type="transmembrane region" description="Helical" evidence="10">
    <location>
        <begin position="153"/>
        <end position="173"/>
    </location>
</feature>
<accession>A0ABR4YDX1</accession>
<keyword evidence="10 11" id="KW-0813">Transport</keyword>
<dbReference type="EMBL" id="JRWM01000005">
    <property type="protein sequence ID" value="KHA61679.1"/>
    <property type="molecule type" value="Genomic_DNA"/>
</dbReference>
<feature type="transmembrane region" description="Helical" evidence="10">
    <location>
        <begin position="398"/>
        <end position="421"/>
    </location>
</feature>
<feature type="transmembrane region" description="Helical" evidence="10">
    <location>
        <begin position="38"/>
        <end position="62"/>
    </location>
</feature>
<keyword evidence="5 10" id="KW-0573">Peptidoglycan synthesis</keyword>
<evidence type="ECO:0000256" key="10">
    <source>
        <dbReference type="HAMAP-Rule" id="MF_02078"/>
    </source>
</evidence>
<feature type="transmembrane region" description="Helical" evidence="10">
    <location>
        <begin position="179"/>
        <end position="199"/>
    </location>
</feature>
<dbReference type="PRINTS" id="PR01806">
    <property type="entry name" value="VIRFACTRMVIN"/>
</dbReference>
<feature type="transmembrane region" description="Helical" evidence="10">
    <location>
        <begin position="120"/>
        <end position="141"/>
    </location>
</feature>
<dbReference type="CDD" id="cd13123">
    <property type="entry name" value="MATE_MurJ_like"/>
    <property type="match status" value="1"/>
</dbReference>
<feature type="transmembrane region" description="Helical" evidence="10">
    <location>
        <begin position="344"/>
        <end position="362"/>
    </location>
</feature>
<keyword evidence="6 10" id="KW-1133">Transmembrane helix</keyword>
<feature type="transmembrane region" description="Helical" evidence="10">
    <location>
        <begin position="465"/>
        <end position="487"/>
    </location>
</feature>
<comment type="function">
    <text evidence="8 10 11">Involved in peptidoglycan biosynthesis. Transports lipid-linked peptidoglycan precursors from the inner to the outer leaflet of the cytoplasmic membrane.</text>
</comment>
<evidence type="ECO:0000256" key="6">
    <source>
        <dbReference type="ARBA" id="ARBA00022989"/>
    </source>
</evidence>
<evidence type="ECO:0000256" key="11">
    <source>
        <dbReference type="PIRNR" id="PIRNR002869"/>
    </source>
</evidence>
<feature type="transmembrane region" description="Helical" evidence="10">
    <location>
        <begin position="220"/>
        <end position="240"/>
    </location>
</feature>
<comment type="pathway">
    <text evidence="10">Cell wall biogenesis; peptidoglycan biosynthesis.</text>
</comment>
<keyword evidence="4 10" id="KW-0133">Cell shape</keyword>
<protein>
    <recommendedName>
        <fullName evidence="10">Probable lipid II flippase MurJ</fullName>
    </recommendedName>
</protein>
<evidence type="ECO:0000256" key="8">
    <source>
        <dbReference type="ARBA" id="ARBA00060041"/>
    </source>
</evidence>
<sequence length="501" mass="56050">MSNGVIFLLLVTLLTKIVGFGREIILSSHFGTSVFSDAYLVALTITSIVTAIIGLGLATTYIPIVNGLNCTTSDSINKFTSKFINFIFILVLSIILVYFFSPRFFISIFAYGFSPQQFDYAIDLTNIMIWSMLFSGAVSILTGFLQNSGRFNLASISSLPLNVVVITSIIIAYHFDYIYLAYGFLIGAIFQFLLILFLSKRSGFKYFMLNPIRDPHIKRAILLAVPIVFGVSVSQVNVIVDKTIASSFSPGSISSLNYAFMITSVIHSVIVMSLVSVSFPAISKLAKHKDFTRIQDINFSITKLIVIIIFPISSFFVIFSEEIIKIVYFRGSFDYESVLTTSSAFLFYSFGLLAIAIREVIIRVFYSFGDTKTPLYNSIICMVLNVLLSFTLSKFLGLGGIALASSISVLFACLFLWFVHNHKYGSFIDVNKVSFLIFKVILATSLTYFVFVYTNDFIIVYTEHYFAGSLVVSSLFYILTCFVTKTLRSDDLNLSKYKPQL</sequence>
<dbReference type="RefSeq" id="WP_038213150.1">
    <property type="nucleotide sequence ID" value="NZ_JRWM01000005.1"/>
</dbReference>
<dbReference type="InterPro" id="IPR004268">
    <property type="entry name" value="MurJ"/>
</dbReference>
<evidence type="ECO:0000256" key="4">
    <source>
        <dbReference type="ARBA" id="ARBA00022960"/>
    </source>
</evidence>
<feature type="transmembrane region" description="Helical" evidence="10">
    <location>
        <begin position="433"/>
        <end position="453"/>
    </location>
</feature>
<proteinExistence type="inferred from homology"/>
<name>A0ABR4YDX1_9VIBR</name>
<evidence type="ECO:0000256" key="5">
    <source>
        <dbReference type="ARBA" id="ARBA00022984"/>
    </source>
</evidence>
<dbReference type="PANTHER" id="PTHR47019:SF1">
    <property type="entry name" value="LIPID II FLIPPASE MURJ"/>
    <property type="match status" value="1"/>
</dbReference>
<evidence type="ECO:0000256" key="7">
    <source>
        <dbReference type="ARBA" id="ARBA00023136"/>
    </source>
</evidence>
<evidence type="ECO:0000313" key="12">
    <source>
        <dbReference type="EMBL" id="KHA61679.1"/>
    </source>
</evidence>
<gene>
    <name evidence="10" type="primary">murJ</name>
    <name evidence="12" type="ORF">NL53_05015</name>
</gene>
<keyword evidence="10 11" id="KW-0961">Cell wall biogenesis/degradation</keyword>
<dbReference type="Proteomes" id="UP000030520">
    <property type="component" value="Unassembled WGS sequence"/>
</dbReference>
<evidence type="ECO:0000256" key="3">
    <source>
        <dbReference type="ARBA" id="ARBA00022692"/>
    </source>
</evidence>
<dbReference type="InterPro" id="IPR051050">
    <property type="entry name" value="Lipid_II_flippase_MurJ/MviN"/>
</dbReference>
<keyword evidence="2 10" id="KW-1003">Cell membrane</keyword>
<dbReference type="HAMAP" id="MF_02078">
    <property type="entry name" value="MurJ_MviN"/>
    <property type="match status" value="1"/>
</dbReference>
<keyword evidence="13" id="KW-1185">Reference proteome</keyword>
<comment type="caution">
    <text evidence="12">The sequence shown here is derived from an EMBL/GenBank/DDBJ whole genome shotgun (WGS) entry which is preliminary data.</text>
</comment>
<comment type="similarity">
    <text evidence="9 10 11">Belongs to the MurJ/MviN family.</text>
</comment>
<feature type="transmembrane region" description="Helical" evidence="10">
    <location>
        <begin position="304"/>
        <end position="324"/>
    </location>
</feature>
<organism evidence="12 13">
    <name type="scientific">Vibrio variabilis</name>
    <dbReference type="NCBI Taxonomy" id="990271"/>
    <lineage>
        <taxon>Bacteria</taxon>
        <taxon>Pseudomonadati</taxon>
        <taxon>Pseudomonadota</taxon>
        <taxon>Gammaproteobacteria</taxon>
        <taxon>Vibrionales</taxon>
        <taxon>Vibrionaceae</taxon>
        <taxon>Vibrio</taxon>
    </lineage>
</organism>
<evidence type="ECO:0000256" key="1">
    <source>
        <dbReference type="ARBA" id="ARBA00004651"/>
    </source>
</evidence>
<feature type="transmembrane region" description="Helical" evidence="10">
    <location>
        <begin position="260"/>
        <end position="283"/>
    </location>
</feature>
<feature type="transmembrane region" description="Helical" evidence="10">
    <location>
        <begin position="83"/>
        <end position="100"/>
    </location>
</feature>
<reference evidence="12 13" key="1">
    <citation type="submission" date="2014-10" db="EMBL/GenBank/DDBJ databases">
        <title>Genome sequencing of Vibrio variabilis T01.</title>
        <authorList>
            <person name="Chan K.-G."/>
            <person name="Mohamad N.I."/>
        </authorList>
    </citation>
    <scope>NUCLEOTIDE SEQUENCE [LARGE SCALE GENOMIC DNA]</scope>
    <source>
        <strain evidence="12 13">T01</strain>
    </source>
</reference>
<dbReference type="Pfam" id="PF03023">
    <property type="entry name" value="MurJ"/>
    <property type="match status" value="1"/>
</dbReference>
<keyword evidence="3 10" id="KW-0812">Transmembrane</keyword>
<dbReference type="NCBIfam" id="TIGR01695">
    <property type="entry name" value="murJ_mviN"/>
    <property type="match status" value="1"/>
</dbReference>
<evidence type="ECO:0000256" key="2">
    <source>
        <dbReference type="ARBA" id="ARBA00022475"/>
    </source>
</evidence>
<keyword evidence="10" id="KW-0997">Cell inner membrane</keyword>
<keyword evidence="7 10" id="KW-0472">Membrane</keyword>
<dbReference type="PANTHER" id="PTHR47019">
    <property type="entry name" value="LIPID II FLIPPASE MURJ"/>
    <property type="match status" value="1"/>
</dbReference>
<evidence type="ECO:0000313" key="13">
    <source>
        <dbReference type="Proteomes" id="UP000030520"/>
    </source>
</evidence>
<feature type="transmembrane region" description="Helical" evidence="10">
    <location>
        <begin position="374"/>
        <end position="392"/>
    </location>
</feature>